<comment type="similarity">
    <text evidence="1">Belongs to the ROK (NagC/XylR) family.</text>
</comment>
<dbReference type="GO" id="GO:0016301">
    <property type="term" value="F:kinase activity"/>
    <property type="evidence" value="ECO:0007669"/>
    <property type="project" value="UniProtKB-KW"/>
</dbReference>
<gene>
    <name evidence="2" type="ORF">EV138_3040</name>
</gene>
<dbReference type="PANTHER" id="PTHR18964">
    <property type="entry name" value="ROK (REPRESSOR, ORF, KINASE) FAMILY"/>
    <property type="match status" value="1"/>
</dbReference>
<dbReference type="Proteomes" id="UP000295151">
    <property type="component" value="Unassembled WGS sequence"/>
</dbReference>
<dbReference type="SUPFAM" id="SSF46785">
    <property type="entry name" value="Winged helix' DNA-binding domain"/>
    <property type="match status" value="1"/>
</dbReference>
<comment type="caution">
    <text evidence="2">The sequence shown here is derived from an EMBL/GenBank/DDBJ whole genome shotgun (WGS) entry which is preliminary data.</text>
</comment>
<protein>
    <submittedName>
        <fullName evidence="2">Putative NBD/HSP70 family sugar kinase</fullName>
    </submittedName>
</protein>
<keyword evidence="2" id="KW-0418">Kinase</keyword>
<name>A0A4R7TBN1_9ACTN</name>
<dbReference type="EMBL" id="SOCE01000001">
    <property type="protein sequence ID" value="TDU89470.1"/>
    <property type="molecule type" value="Genomic_DNA"/>
</dbReference>
<dbReference type="SUPFAM" id="SSF53067">
    <property type="entry name" value="Actin-like ATPase domain"/>
    <property type="match status" value="1"/>
</dbReference>
<accession>A0A4R7TBN1</accession>
<dbReference type="RefSeq" id="WP_133979538.1">
    <property type="nucleotide sequence ID" value="NZ_SOCE01000001.1"/>
</dbReference>
<dbReference type="AlphaFoldDB" id="A0A4R7TBN1"/>
<dbReference type="Pfam" id="PF00480">
    <property type="entry name" value="ROK"/>
    <property type="match status" value="1"/>
</dbReference>
<organism evidence="2 3">
    <name type="scientific">Kribbella voronezhensis</name>
    <dbReference type="NCBI Taxonomy" id="2512212"/>
    <lineage>
        <taxon>Bacteria</taxon>
        <taxon>Bacillati</taxon>
        <taxon>Actinomycetota</taxon>
        <taxon>Actinomycetes</taxon>
        <taxon>Propionibacteriales</taxon>
        <taxon>Kribbellaceae</taxon>
        <taxon>Kribbella</taxon>
    </lineage>
</organism>
<dbReference type="InterPro" id="IPR036388">
    <property type="entry name" value="WH-like_DNA-bd_sf"/>
</dbReference>
<sequence length="393" mass="40137">MTVTSRPARSAPERSLSAGEFAVTQQLLVHGPATRGDLGDRLNLSYASMSRVARSLIGGGIASEDLDPATAIGRPRQILAAIPSARHVVGCKLTGDTAYGVVCDLFGEVQGTAKAALPAAVDGVVPVDGTVKVIAQLVTKLGRKVPSLDGIGVSVGGVVADQSVVLEGSFLGWSEVDLAGPLRERTGLPVIVTNDVAALAREQLWFGAGRTHSTFGVITVGAGLGIGVVREGVPVEQTIDNGHLLAHAPVDVTGPVCGLGHRGCVAAYLNREDFEAQASAAAGRPVTMADLIAARAAGDPDATARLDAAARALGHLIATFAGALQSTCIVLAGEDVAALADSAALNEVIADRLRPGPREVQRCELTILTTPLTFTDWARGAAVTGTQYALGTS</sequence>
<evidence type="ECO:0000313" key="2">
    <source>
        <dbReference type="EMBL" id="TDU89470.1"/>
    </source>
</evidence>
<dbReference type="Gene3D" id="3.30.420.40">
    <property type="match status" value="2"/>
</dbReference>
<evidence type="ECO:0000313" key="3">
    <source>
        <dbReference type="Proteomes" id="UP000295151"/>
    </source>
</evidence>
<dbReference type="OrthoDB" id="3464494at2"/>
<dbReference type="InterPro" id="IPR036390">
    <property type="entry name" value="WH_DNA-bd_sf"/>
</dbReference>
<keyword evidence="2" id="KW-0808">Transferase</keyword>
<evidence type="ECO:0000256" key="1">
    <source>
        <dbReference type="ARBA" id="ARBA00006479"/>
    </source>
</evidence>
<dbReference type="PANTHER" id="PTHR18964:SF149">
    <property type="entry name" value="BIFUNCTIONAL UDP-N-ACETYLGLUCOSAMINE 2-EPIMERASE_N-ACETYLMANNOSAMINE KINASE"/>
    <property type="match status" value="1"/>
</dbReference>
<reference evidence="2 3" key="1">
    <citation type="submission" date="2019-03" db="EMBL/GenBank/DDBJ databases">
        <title>Genomic Encyclopedia of Type Strains, Phase III (KMG-III): the genomes of soil and plant-associated and newly described type strains.</title>
        <authorList>
            <person name="Whitman W."/>
        </authorList>
    </citation>
    <scope>NUCLEOTIDE SEQUENCE [LARGE SCALE GENOMIC DNA]</scope>
    <source>
        <strain evidence="2 3">VKM Ac-2575</strain>
    </source>
</reference>
<proteinExistence type="inferred from homology"/>
<dbReference type="Gene3D" id="1.10.10.10">
    <property type="entry name" value="Winged helix-like DNA-binding domain superfamily/Winged helix DNA-binding domain"/>
    <property type="match status" value="1"/>
</dbReference>
<keyword evidence="3" id="KW-1185">Reference proteome</keyword>
<dbReference type="InterPro" id="IPR000600">
    <property type="entry name" value="ROK"/>
</dbReference>
<dbReference type="InterPro" id="IPR043129">
    <property type="entry name" value="ATPase_NBD"/>
</dbReference>